<evidence type="ECO:0000256" key="1">
    <source>
        <dbReference type="ARBA" id="ARBA00004651"/>
    </source>
</evidence>
<comment type="subcellular location">
    <subcellularLocation>
        <location evidence="1">Cell membrane</location>
        <topology evidence="1">Multi-pass membrane protein</topology>
    </subcellularLocation>
</comment>
<comment type="caution">
    <text evidence="8">The sequence shown here is derived from an EMBL/GenBank/DDBJ whole genome shotgun (WGS) entry which is preliminary data.</text>
</comment>
<dbReference type="Proteomes" id="UP001595556">
    <property type="component" value="Unassembled WGS sequence"/>
</dbReference>
<accession>A0ABV7H6K1</accession>
<proteinExistence type="predicted"/>
<evidence type="ECO:0000256" key="4">
    <source>
        <dbReference type="ARBA" id="ARBA00022989"/>
    </source>
</evidence>
<evidence type="ECO:0000313" key="8">
    <source>
        <dbReference type="EMBL" id="MFC3148251.1"/>
    </source>
</evidence>
<evidence type="ECO:0000313" key="9">
    <source>
        <dbReference type="Proteomes" id="UP001595556"/>
    </source>
</evidence>
<gene>
    <name evidence="8" type="ORF">ACFOEN_11425</name>
</gene>
<dbReference type="Pfam" id="PF17200">
    <property type="entry name" value="sCache_2"/>
    <property type="match status" value="1"/>
</dbReference>
<organism evidence="8 9">
    <name type="scientific">Piscinibacterium candidicorallinum</name>
    <dbReference type="NCBI Taxonomy" id="1793872"/>
    <lineage>
        <taxon>Bacteria</taxon>
        <taxon>Pseudomonadati</taxon>
        <taxon>Pseudomonadota</taxon>
        <taxon>Betaproteobacteria</taxon>
        <taxon>Burkholderiales</taxon>
        <taxon>Piscinibacterium</taxon>
    </lineage>
</organism>
<reference evidence="9" key="1">
    <citation type="journal article" date="2019" name="Int. J. Syst. Evol. Microbiol.">
        <title>The Global Catalogue of Microorganisms (GCM) 10K type strain sequencing project: providing services to taxonomists for standard genome sequencing and annotation.</title>
        <authorList>
            <consortium name="The Broad Institute Genomics Platform"/>
            <consortium name="The Broad Institute Genome Sequencing Center for Infectious Disease"/>
            <person name="Wu L."/>
            <person name="Ma J."/>
        </authorList>
    </citation>
    <scope>NUCLEOTIDE SEQUENCE [LARGE SCALE GENOMIC DNA]</scope>
    <source>
        <strain evidence="9">KCTC 52168</strain>
    </source>
</reference>
<feature type="domain" description="Single Cache" evidence="7">
    <location>
        <begin position="21"/>
        <end position="105"/>
    </location>
</feature>
<feature type="signal peptide" evidence="6">
    <location>
        <begin position="1"/>
        <end position="22"/>
    </location>
</feature>
<keyword evidence="4" id="KW-1133">Transmembrane helix</keyword>
<name>A0ABV7H6K1_9BURK</name>
<dbReference type="RefSeq" id="WP_377304007.1">
    <property type="nucleotide sequence ID" value="NZ_CP180191.1"/>
</dbReference>
<protein>
    <submittedName>
        <fullName evidence="8">Cache domain-containing protein</fullName>
    </submittedName>
</protein>
<dbReference type="EMBL" id="JBHRTI010000004">
    <property type="protein sequence ID" value="MFC3148251.1"/>
    <property type="molecule type" value="Genomic_DNA"/>
</dbReference>
<keyword evidence="3" id="KW-0812">Transmembrane</keyword>
<dbReference type="InterPro" id="IPR033480">
    <property type="entry name" value="sCache_2"/>
</dbReference>
<keyword evidence="6" id="KW-0732">Signal</keyword>
<sequence length="155" mass="16780">MFKKFIAAFAVIAALLPGAALAQAKNGTKAEAQAMAKKAAAFIKSQGTEKAFAEINKQGGQFHDRDLYVFVGNLKGIWQAHGQNPKLIGRDLSELKDADGKPFIKEILKVAESGKGAWVDYKWTNPLTKAVEAKTSWIERVPGTDLFAGVGAYQQ</sequence>
<keyword evidence="5" id="KW-0472">Membrane</keyword>
<dbReference type="SMART" id="SM01049">
    <property type="entry name" value="Cache_2"/>
    <property type="match status" value="1"/>
</dbReference>
<keyword evidence="9" id="KW-1185">Reference proteome</keyword>
<evidence type="ECO:0000256" key="3">
    <source>
        <dbReference type="ARBA" id="ARBA00022692"/>
    </source>
</evidence>
<evidence type="ECO:0000259" key="7">
    <source>
        <dbReference type="SMART" id="SM01049"/>
    </source>
</evidence>
<evidence type="ECO:0000256" key="2">
    <source>
        <dbReference type="ARBA" id="ARBA00022475"/>
    </source>
</evidence>
<dbReference type="Gene3D" id="3.30.450.20">
    <property type="entry name" value="PAS domain"/>
    <property type="match status" value="1"/>
</dbReference>
<evidence type="ECO:0000256" key="6">
    <source>
        <dbReference type="SAM" id="SignalP"/>
    </source>
</evidence>
<feature type="chain" id="PRO_5046437809" evidence="6">
    <location>
        <begin position="23"/>
        <end position="155"/>
    </location>
</feature>
<keyword evidence="2" id="KW-1003">Cell membrane</keyword>
<evidence type="ECO:0000256" key="5">
    <source>
        <dbReference type="ARBA" id="ARBA00023136"/>
    </source>
</evidence>